<comment type="similarity">
    <text evidence="5">Belongs to the thioesterase PaaI family.</text>
</comment>
<dbReference type="EMBL" id="AZBU02000010">
    <property type="protein sequence ID" value="TKR63423.1"/>
    <property type="molecule type" value="Genomic_DNA"/>
</dbReference>
<proteinExistence type="inferred from homology"/>
<evidence type="ECO:0000259" key="24">
    <source>
        <dbReference type="Pfam" id="PF03061"/>
    </source>
</evidence>
<keyword evidence="26" id="KW-1185">Reference proteome</keyword>
<keyword evidence="6" id="KW-0963">Cytoplasm</keyword>
<dbReference type="GO" id="GO:0005739">
    <property type="term" value="C:mitochondrion"/>
    <property type="evidence" value="ECO:0007669"/>
    <property type="project" value="UniProtKB-SubCell"/>
</dbReference>
<evidence type="ECO:0000256" key="16">
    <source>
        <dbReference type="ARBA" id="ARBA00050199"/>
    </source>
</evidence>
<evidence type="ECO:0000256" key="13">
    <source>
        <dbReference type="ARBA" id="ARBA00047588"/>
    </source>
</evidence>
<dbReference type="SUPFAM" id="SSF54637">
    <property type="entry name" value="Thioesterase/thiol ester dehydrase-isomerase"/>
    <property type="match status" value="1"/>
</dbReference>
<comment type="catalytic activity">
    <reaction evidence="15">
        <text>dodecanoyl-CoA + H2O = dodecanoate + CoA + H(+)</text>
        <dbReference type="Rhea" id="RHEA:30135"/>
        <dbReference type="ChEBI" id="CHEBI:15377"/>
        <dbReference type="ChEBI" id="CHEBI:15378"/>
        <dbReference type="ChEBI" id="CHEBI:18262"/>
        <dbReference type="ChEBI" id="CHEBI:57287"/>
        <dbReference type="ChEBI" id="CHEBI:57375"/>
    </reaction>
    <physiologicalReaction direction="left-to-right" evidence="15">
        <dbReference type="Rhea" id="RHEA:30136"/>
    </physiologicalReaction>
</comment>
<comment type="catalytic activity">
    <reaction evidence="14">
        <text>decanoyl-CoA + H2O = decanoate + CoA + H(+)</text>
        <dbReference type="Rhea" id="RHEA:40059"/>
        <dbReference type="ChEBI" id="CHEBI:15377"/>
        <dbReference type="ChEBI" id="CHEBI:15378"/>
        <dbReference type="ChEBI" id="CHEBI:27689"/>
        <dbReference type="ChEBI" id="CHEBI:57287"/>
        <dbReference type="ChEBI" id="CHEBI:61430"/>
    </reaction>
    <physiologicalReaction direction="left-to-right" evidence="14">
        <dbReference type="Rhea" id="RHEA:40060"/>
    </physiologicalReaction>
</comment>
<evidence type="ECO:0000256" key="12">
    <source>
        <dbReference type="ARBA" id="ARBA00023242"/>
    </source>
</evidence>
<evidence type="ECO:0000256" key="21">
    <source>
        <dbReference type="ARBA" id="ARBA00075657"/>
    </source>
</evidence>
<dbReference type="PANTHER" id="PTHR21660:SF59">
    <property type="entry name" value="THIOESTERASE DOMAIN-CONTAINING PROTEIN"/>
    <property type="match status" value="1"/>
</dbReference>
<keyword evidence="12" id="KW-0539">Nucleus</keyword>
<comment type="caution">
    <text evidence="25">The sequence shown here is derived from an EMBL/GenBank/DDBJ whole genome shotgun (WGS) entry which is preliminary data.</text>
</comment>
<dbReference type="AlphaFoldDB" id="A0A4U5M521"/>
<keyword evidence="7" id="KW-0378">Hydrolase</keyword>
<dbReference type="CDD" id="cd03443">
    <property type="entry name" value="PaaI_thioesterase"/>
    <property type="match status" value="1"/>
</dbReference>
<dbReference type="STRING" id="34508.A0A4U5M521"/>
<evidence type="ECO:0000256" key="14">
    <source>
        <dbReference type="ARBA" id="ARBA00047969"/>
    </source>
</evidence>
<comment type="subunit">
    <text evidence="19">Homotetramer. Interacts with PCTP.</text>
</comment>
<evidence type="ECO:0000256" key="6">
    <source>
        <dbReference type="ARBA" id="ARBA00022490"/>
    </source>
</evidence>
<feature type="domain" description="Thioesterase" evidence="24">
    <location>
        <begin position="60"/>
        <end position="134"/>
    </location>
</feature>
<evidence type="ECO:0000256" key="22">
    <source>
        <dbReference type="ARBA" id="ARBA00081533"/>
    </source>
</evidence>
<evidence type="ECO:0000256" key="23">
    <source>
        <dbReference type="ARBA" id="ARBA00083956"/>
    </source>
</evidence>
<dbReference type="InterPro" id="IPR006683">
    <property type="entry name" value="Thioestr_dom"/>
</dbReference>
<dbReference type="NCBIfam" id="TIGR00369">
    <property type="entry name" value="unchar_dom_1"/>
    <property type="match status" value="1"/>
</dbReference>
<dbReference type="GO" id="GO:0005829">
    <property type="term" value="C:cytosol"/>
    <property type="evidence" value="ECO:0007669"/>
    <property type="project" value="UniProtKB-SubCell"/>
</dbReference>
<comment type="catalytic activity">
    <reaction evidence="13">
        <text>octanoyl-CoA + H2O = octanoate + CoA + H(+)</text>
        <dbReference type="Rhea" id="RHEA:30143"/>
        <dbReference type="ChEBI" id="CHEBI:15377"/>
        <dbReference type="ChEBI" id="CHEBI:15378"/>
        <dbReference type="ChEBI" id="CHEBI:25646"/>
        <dbReference type="ChEBI" id="CHEBI:57287"/>
        <dbReference type="ChEBI" id="CHEBI:57386"/>
    </reaction>
    <physiologicalReaction direction="left-to-right" evidence="13">
        <dbReference type="Rhea" id="RHEA:30144"/>
    </physiologicalReaction>
</comment>
<dbReference type="GO" id="GO:0006629">
    <property type="term" value="P:lipid metabolic process"/>
    <property type="evidence" value="ECO:0007669"/>
    <property type="project" value="UniProtKB-KW"/>
</dbReference>
<evidence type="ECO:0000313" key="25">
    <source>
        <dbReference type="EMBL" id="TKR63423.1"/>
    </source>
</evidence>
<evidence type="ECO:0000256" key="9">
    <source>
        <dbReference type="ARBA" id="ARBA00023098"/>
    </source>
</evidence>
<comment type="function">
    <text evidence="18">Catalyzes the hydrolysis of acyl-CoAs into free fatty acids and coenzyme A (CoASH), regulating their respective intracellular levels. Has acyl-CoA thioesterase activity towards medium (C12) and long-chain (C18) fatty acyl-CoA substrates. Can also hydrolyze 3-hydroxyphenylacetyl-CoA and 3,4-dihydroxyphenylacetyl-CoA (in vitro). May play a role in controlling adaptive thermogenesis.</text>
</comment>
<dbReference type="Proteomes" id="UP000298663">
    <property type="component" value="Unassembled WGS sequence"/>
</dbReference>
<dbReference type="GO" id="GO:0047617">
    <property type="term" value="F:fatty acyl-CoA hydrolase activity"/>
    <property type="evidence" value="ECO:0007669"/>
    <property type="project" value="InterPro"/>
</dbReference>
<evidence type="ECO:0000256" key="18">
    <source>
        <dbReference type="ARBA" id="ARBA00058205"/>
    </source>
</evidence>
<evidence type="ECO:0000313" key="26">
    <source>
        <dbReference type="Proteomes" id="UP000298663"/>
    </source>
</evidence>
<evidence type="ECO:0000256" key="7">
    <source>
        <dbReference type="ARBA" id="ARBA00022801"/>
    </source>
</evidence>
<evidence type="ECO:0000256" key="15">
    <source>
        <dbReference type="ARBA" id="ARBA00048074"/>
    </source>
</evidence>
<dbReference type="Gene3D" id="3.10.129.10">
    <property type="entry name" value="Hotdog Thioesterase"/>
    <property type="match status" value="1"/>
</dbReference>
<sequence length="151" mass="16196">MASKLGNLAKNIASAKKFIADIPKMKDFNRVAGECRILSVEEGRVRVELDVNEDQVNSEGTLHGGCTSTLADVFTTVALIATPRGARGATVDLHVSCTAAAKLGETIVIDSTVVKTGRSMAFTRAEFYRKSDNKPVALCLHTKAFAPEKLE</sequence>
<comment type="catalytic activity">
    <reaction evidence="16">
        <text>hexanoyl-CoA + H2O = hexanoate + CoA + H(+)</text>
        <dbReference type="Rhea" id="RHEA:40115"/>
        <dbReference type="ChEBI" id="CHEBI:15377"/>
        <dbReference type="ChEBI" id="CHEBI:15378"/>
        <dbReference type="ChEBI" id="CHEBI:17120"/>
        <dbReference type="ChEBI" id="CHEBI:57287"/>
        <dbReference type="ChEBI" id="CHEBI:62620"/>
    </reaction>
    <physiologicalReaction direction="left-to-right" evidence="16">
        <dbReference type="Rhea" id="RHEA:40116"/>
    </physiologicalReaction>
</comment>
<evidence type="ECO:0000256" key="20">
    <source>
        <dbReference type="ARBA" id="ARBA00067273"/>
    </source>
</evidence>
<evidence type="ECO:0000256" key="2">
    <source>
        <dbReference type="ARBA" id="ARBA00004173"/>
    </source>
</evidence>
<name>A0A4U5M521_STECR</name>
<dbReference type="InterPro" id="IPR039298">
    <property type="entry name" value="ACOT13"/>
</dbReference>
<evidence type="ECO:0000256" key="10">
    <source>
        <dbReference type="ARBA" id="ARBA00023128"/>
    </source>
</evidence>
<comment type="catalytic activity">
    <reaction evidence="17">
        <text>a fatty acyl-CoA + H2O = a fatty acid + CoA + H(+)</text>
        <dbReference type="Rhea" id="RHEA:16781"/>
        <dbReference type="ChEBI" id="CHEBI:15377"/>
        <dbReference type="ChEBI" id="CHEBI:15378"/>
        <dbReference type="ChEBI" id="CHEBI:28868"/>
        <dbReference type="ChEBI" id="CHEBI:57287"/>
        <dbReference type="ChEBI" id="CHEBI:77636"/>
    </reaction>
    <physiologicalReaction direction="left-to-right" evidence="17">
        <dbReference type="Rhea" id="RHEA:16782"/>
    </physiologicalReaction>
</comment>
<dbReference type="Pfam" id="PF03061">
    <property type="entry name" value="4HBT"/>
    <property type="match status" value="1"/>
</dbReference>
<reference evidence="25 26" key="1">
    <citation type="journal article" date="2015" name="Genome Biol.">
        <title>Comparative genomics of Steinernema reveals deeply conserved gene regulatory networks.</title>
        <authorList>
            <person name="Dillman A.R."/>
            <person name="Macchietto M."/>
            <person name="Porter C.F."/>
            <person name="Rogers A."/>
            <person name="Williams B."/>
            <person name="Antoshechkin I."/>
            <person name="Lee M.M."/>
            <person name="Goodwin Z."/>
            <person name="Lu X."/>
            <person name="Lewis E.E."/>
            <person name="Goodrich-Blair H."/>
            <person name="Stock S.P."/>
            <person name="Adams B.J."/>
            <person name="Sternberg P.W."/>
            <person name="Mortazavi A."/>
        </authorList>
    </citation>
    <scope>NUCLEOTIDE SEQUENCE [LARGE SCALE GENOMIC DNA]</scope>
    <source>
        <strain evidence="25 26">ALL</strain>
    </source>
</reference>
<evidence type="ECO:0000256" key="17">
    <source>
        <dbReference type="ARBA" id="ARBA00052976"/>
    </source>
</evidence>
<accession>A0A4U5M521</accession>
<keyword evidence="10" id="KW-0496">Mitochondrion</keyword>
<reference evidence="25 26" key="2">
    <citation type="journal article" date="2019" name="G3 (Bethesda)">
        <title>Hybrid Assembly of the Genome of the Entomopathogenic Nematode Steinernema carpocapsae Identifies the X-Chromosome.</title>
        <authorList>
            <person name="Serra L."/>
            <person name="Macchietto M."/>
            <person name="Macias-Munoz A."/>
            <person name="McGill C.J."/>
            <person name="Rodriguez I.M."/>
            <person name="Rodriguez B."/>
            <person name="Murad R."/>
            <person name="Mortazavi A."/>
        </authorList>
    </citation>
    <scope>NUCLEOTIDE SEQUENCE [LARGE SCALE GENOMIC DNA]</scope>
    <source>
        <strain evidence="25 26">ALL</strain>
    </source>
</reference>
<dbReference type="InterPro" id="IPR003736">
    <property type="entry name" value="PAAI_dom"/>
</dbReference>
<protein>
    <recommendedName>
        <fullName evidence="20">Acyl-coenzyme A thioesterase 13</fullName>
    </recommendedName>
    <alternativeName>
        <fullName evidence="22">Hotdog-fold thioesterase superfamily member 2</fullName>
    </alternativeName>
    <alternativeName>
        <fullName evidence="21">Palmitoyl-CoA hydrolase</fullName>
    </alternativeName>
    <alternativeName>
        <fullName evidence="23">Thioesterase superfamily member 2</fullName>
    </alternativeName>
</protein>
<dbReference type="FunFam" id="3.10.129.10:FF:000021">
    <property type="entry name" value="Acyl-coenzyme A thioesterase 13"/>
    <property type="match status" value="1"/>
</dbReference>
<evidence type="ECO:0000256" key="4">
    <source>
        <dbReference type="ARBA" id="ARBA00004514"/>
    </source>
</evidence>
<keyword evidence="11" id="KW-0206">Cytoskeleton</keyword>
<comment type="subcellular location">
    <subcellularLocation>
        <location evidence="3">Cytoplasm</location>
        <location evidence="3">Cytoskeleton</location>
        <location evidence="3">Spindle</location>
    </subcellularLocation>
    <subcellularLocation>
        <location evidence="4">Cytoplasm</location>
        <location evidence="4">Cytosol</location>
    </subcellularLocation>
    <subcellularLocation>
        <location evidence="2">Mitochondrion</location>
    </subcellularLocation>
    <subcellularLocation>
        <location evidence="1">Nucleus</location>
    </subcellularLocation>
</comment>
<evidence type="ECO:0000256" key="5">
    <source>
        <dbReference type="ARBA" id="ARBA00008324"/>
    </source>
</evidence>
<evidence type="ECO:0000256" key="11">
    <source>
        <dbReference type="ARBA" id="ARBA00023212"/>
    </source>
</evidence>
<evidence type="ECO:0000256" key="19">
    <source>
        <dbReference type="ARBA" id="ARBA00064709"/>
    </source>
</evidence>
<dbReference type="InterPro" id="IPR029069">
    <property type="entry name" value="HotDog_dom_sf"/>
</dbReference>
<evidence type="ECO:0000256" key="8">
    <source>
        <dbReference type="ARBA" id="ARBA00022990"/>
    </source>
</evidence>
<dbReference type="GO" id="GO:0005634">
    <property type="term" value="C:nucleus"/>
    <property type="evidence" value="ECO:0007669"/>
    <property type="project" value="UniProtKB-SubCell"/>
</dbReference>
<keyword evidence="8" id="KW-0007">Acetylation</keyword>
<organism evidence="25 26">
    <name type="scientific">Steinernema carpocapsae</name>
    <name type="common">Entomopathogenic nematode</name>
    <dbReference type="NCBI Taxonomy" id="34508"/>
    <lineage>
        <taxon>Eukaryota</taxon>
        <taxon>Metazoa</taxon>
        <taxon>Ecdysozoa</taxon>
        <taxon>Nematoda</taxon>
        <taxon>Chromadorea</taxon>
        <taxon>Rhabditida</taxon>
        <taxon>Tylenchina</taxon>
        <taxon>Panagrolaimomorpha</taxon>
        <taxon>Strongyloidoidea</taxon>
        <taxon>Steinernematidae</taxon>
        <taxon>Steinernema</taxon>
    </lineage>
</organism>
<dbReference type="PANTHER" id="PTHR21660">
    <property type="entry name" value="THIOESTERASE SUPERFAMILY MEMBER-RELATED"/>
    <property type="match status" value="1"/>
</dbReference>
<keyword evidence="9" id="KW-0443">Lipid metabolism</keyword>
<evidence type="ECO:0000256" key="1">
    <source>
        <dbReference type="ARBA" id="ARBA00004123"/>
    </source>
</evidence>
<evidence type="ECO:0000256" key="3">
    <source>
        <dbReference type="ARBA" id="ARBA00004186"/>
    </source>
</evidence>
<dbReference type="OrthoDB" id="46529at2759"/>
<dbReference type="GO" id="GO:0005819">
    <property type="term" value="C:spindle"/>
    <property type="evidence" value="ECO:0007669"/>
    <property type="project" value="UniProtKB-SubCell"/>
</dbReference>
<gene>
    <name evidence="25" type="ORF">L596_027258</name>
</gene>